<gene>
    <name evidence="4 7" type="primary">msrA</name>
    <name evidence="7" type="ORF">IF202_00465</name>
</gene>
<dbReference type="NCBIfam" id="TIGR00401">
    <property type="entry name" value="msrA"/>
    <property type="match status" value="1"/>
</dbReference>
<dbReference type="PANTHER" id="PTHR43774">
    <property type="entry name" value="PEPTIDE METHIONINE SULFOXIDE REDUCTASE"/>
    <property type="match status" value="1"/>
</dbReference>
<dbReference type="EMBL" id="JACYFC010000001">
    <property type="protein sequence ID" value="MBD5769511.1"/>
    <property type="molecule type" value="Genomic_DNA"/>
</dbReference>
<dbReference type="Gene3D" id="3.30.1060.10">
    <property type="entry name" value="Peptide methionine sulphoxide reductase MsrA"/>
    <property type="match status" value="1"/>
</dbReference>
<evidence type="ECO:0000256" key="3">
    <source>
        <dbReference type="ARBA" id="ARBA00048782"/>
    </source>
</evidence>
<name>A0ABR8NTY6_9GAMM</name>
<keyword evidence="5" id="KW-0732">Signal</keyword>
<feature type="domain" description="Peptide methionine sulphoxide reductase MsrA" evidence="6">
    <location>
        <begin position="33"/>
        <end position="182"/>
    </location>
</feature>
<dbReference type="GO" id="GO:0008113">
    <property type="term" value="F:peptide-methionine (S)-S-oxide reductase activity"/>
    <property type="evidence" value="ECO:0007669"/>
    <property type="project" value="UniProtKB-EC"/>
</dbReference>
<feature type="chain" id="PRO_5045911588" description="Peptide methionine sulfoxide reductase MsrA" evidence="5">
    <location>
        <begin position="29"/>
        <end position="208"/>
    </location>
</feature>
<evidence type="ECO:0000256" key="2">
    <source>
        <dbReference type="ARBA" id="ARBA00047806"/>
    </source>
</evidence>
<feature type="active site" evidence="4">
    <location>
        <position position="39"/>
    </location>
</feature>
<comment type="function">
    <text evidence="4">Has an important function as a repair enzyme for proteins that have been inactivated by oxidation. Catalyzes the reversible oxidation-reduction of methionine sulfoxide in proteins to methionine.</text>
</comment>
<reference evidence="7 8" key="1">
    <citation type="submission" date="2020-09" db="EMBL/GenBank/DDBJ databases">
        <title>Marinomonas sp. nov., isolated from the cysticercosis algae of Qingdao, China.</title>
        <authorList>
            <person name="Sun X."/>
        </authorList>
    </citation>
    <scope>NUCLEOTIDE SEQUENCE [LARGE SCALE GENOMIC DNA]</scope>
    <source>
        <strain evidence="7 8">SM2066</strain>
    </source>
</reference>
<comment type="similarity">
    <text evidence="4">Belongs to the MsrA Met sulfoxide reductase family.</text>
</comment>
<organism evidence="7 8">
    <name type="scientific">Marinomonas colpomeniae</name>
    <dbReference type="NCBI Taxonomy" id="2774408"/>
    <lineage>
        <taxon>Bacteria</taxon>
        <taxon>Pseudomonadati</taxon>
        <taxon>Pseudomonadota</taxon>
        <taxon>Gammaproteobacteria</taxon>
        <taxon>Oceanospirillales</taxon>
        <taxon>Oceanospirillaceae</taxon>
        <taxon>Marinomonas</taxon>
    </lineage>
</organism>
<comment type="caution">
    <text evidence="7">The sequence shown here is derived from an EMBL/GenBank/DDBJ whole genome shotgun (WGS) entry which is preliminary data.</text>
</comment>
<evidence type="ECO:0000313" key="7">
    <source>
        <dbReference type="EMBL" id="MBD5769511.1"/>
    </source>
</evidence>
<evidence type="ECO:0000313" key="8">
    <source>
        <dbReference type="Proteomes" id="UP000604161"/>
    </source>
</evidence>
<dbReference type="InterPro" id="IPR002569">
    <property type="entry name" value="Met_Sox_Rdtase_MsrA_dom"/>
</dbReference>
<evidence type="ECO:0000256" key="4">
    <source>
        <dbReference type="HAMAP-Rule" id="MF_01401"/>
    </source>
</evidence>
<proteinExistence type="inferred from homology"/>
<evidence type="ECO:0000256" key="5">
    <source>
        <dbReference type="SAM" id="SignalP"/>
    </source>
</evidence>
<dbReference type="SUPFAM" id="SSF55068">
    <property type="entry name" value="Peptide methionine sulfoxide reductase"/>
    <property type="match status" value="1"/>
</dbReference>
<comment type="catalytic activity">
    <reaction evidence="2 4">
        <text>L-methionyl-[protein] + [thioredoxin]-disulfide + H2O = L-methionyl-(S)-S-oxide-[protein] + [thioredoxin]-dithiol</text>
        <dbReference type="Rhea" id="RHEA:14217"/>
        <dbReference type="Rhea" id="RHEA-COMP:10698"/>
        <dbReference type="Rhea" id="RHEA-COMP:10700"/>
        <dbReference type="Rhea" id="RHEA-COMP:12313"/>
        <dbReference type="Rhea" id="RHEA-COMP:12315"/>
        <dbReference type="ChEBI" id="CHEBI:15377"/>
        <dbReference type="ChEBI" id="CHEBI:16044"/>
        <dbReference type="ChEBI" id="CHEBI:29950"/>
        <dbReference type="ChEBI" id="CHEBI:44120"/>
        <dbReference type="ChEBI" id="CHEBI:50058"/>
        <dbReference type="EC" id="1.8.4.11"/>
    </reaction>
</comment>
<keyword evidence="8" id="KW-1185">Reference proteome</keyword>
<dbReference type="Pfam" id="PF01625">
    <property type="entry name" value="PMSR"/>
    <property type="match status" value="1"/>
</dbReference>
<sequence>MKNSALLKRTLGLAAIVSTSLFTNTALAAPQTMIVAGGCFWCVESDFEAVEGVTDVVSGYTGGHVKNPTYRQVAAKGTGHFEAVEITFDDEIVSFKTLADYFWKTIDPTDAYGQFCDKGAPYKTAMFYQNEEQKSVFDASLKNVEETKPFTDKIVTEILPASEFYVAEEYHQSYYTKNPARYGFYRLSCRRDSKIESLWGSVASKELH</sequence>
<dbReference type="EC" id="1.8.4.11" evidence="4"/>
<dbReference type="InterPro" id="IPR036509">
    <property type="entry name" value="Met_Sox_Rdtase_MsrA_sf"/>
</dbReference>
<accession>A0ABR8NTY6</accession>
<dbReference type="RefSeq" id="WP_191592913.1">
    <property type="nucleotide sequence ID" value="NZ_JACYFC010000001.1"/>
</dbReference>
<protein>
    <recommendedName>
        <fullName evidence="4">Peptide methionine sulfoxide reductase MsrA</fullName>
        <shortName evidence="4">Protein-methionine-S-oxide reductase</shortName>
        <ecNumber evidence="4">1.8.4.11</ecNumber>
    </recommendedName>
    <alternativeName>
        <fullName evidence="4">Peptide-methionine (S)-S-oxide reductase</fullName>
        <shortName evidence="4">Peptide Met(O) reductase</shortName>
    </alternativeName>
</protein>
<keyword evidence="1 4" id="KW-0560">Oxidoreductase</keyword>
<dbReference type="HAMAP" id="MF_01401">
    <property type="entry name" value="MsrA"/>
    <property type="match status" value="1"/>
</dbReference>
<evidence type="ECO:0000259" key="6">
    <source>
        <dbReference type="Pfam" id="PF01625"/>
    </source>
</evidence>
<dbReference type="PANTHER" id="PTHR43774:SF1">
    <property type="entry name" value="PEPTIDE METHIONINE SULFOXIDE REDUCTASE MSRA 2"/>
    <property type="match status" value="1"/>
</dbReference>
<dbReference type="Proteomes" id="UP000604161">
    <property type="component" value="Unassembled WGS sequence"/>
</dbReference>
<comment type="catalytic activity">
    <reaction evidence="3 4">
        <text>[thioredoxin]-disulfide + L-methionine + H2O = L-methionine (S)-S-oxide + [thioredoxin]-dithiol</text>
        <dbReference type="Rhea" id="RHEA:19993"/>
        <dbReference type="Rhea" id="RHEA-COMP:10698"/>
        <dbReference type="Rhea" id="RHEA-COMP:10700"/>
        <dbReference type="ChEBI" id="CHEBI:15377"/>
        <dbReference type="ChEBI" id="CHEBI:29950"/>
        <dbReference type="ChEBI" id="CHEBI:50058"/>
        <dbReference type="ChEBI" id="CHEBI:57844"/>
        <dbReference type="ChEBI" id="CHEBI:58772"/>
        <dbReference type="EC" id="1.8.4.11"/>
    </reaction>
</comment>
<feature type="signal peptide" evidence="5">
    <location>
        <begin position="1"/>
        <end position="28"/>
    </location>
</feature>
<evidence type="ECO:0000256" key="1">
    <source>
        <dbReference type="ARBA" id="ARBA00023002"/>
    </source>
</evidence>